<evidence type="ECO:0000313" key="10">
    <source>
        <dbReference type="EMBL" id="MDK2124639.1"/>
    </source>
</evidence>
<keyword evidence="11" id="KW-1185">Reference proteome</keyword>
<dbReference type="PROSITE" id="PS51144">
    <property type="entry name" value="ALPHA_CA_2"/>
    <property type="match status" value="1"/>
</dbReference>
<protein>
    <recommendedName>
        <fullName evidence="2">carbonic anhydrase</fullName>
        <ecNumber evidence="2">4.2.1.1</ecNumber>
    </recommendedName>
</protein>
<dbReference type="PANTHER" id="PTHR18952">
    <property type="entry name" value="CARBONIC ANHYDRASE"/>
    <property type="match status" value="1"/>
</dbReference>
<feature type="compositionally biased region" description="Low complexity" evidence="7">
    <location>
        <begin position="21"/>
        <end position="44"/>
    </location>
</feature>
<evidence type="ECO:0000256" key="5">
    <source>
        <dbReference type="ARBA" id="ARBA00023239"/>
    </source>
</evidence>
<dbReference type="InterPro" id="IPR036398">
    <property type="entry name" value="CA_dom_sf"/>
</dbReference>
<evidence type="ECO:0000256" key="1">
    <source>
        <dbReference type="ARBA" id="ARBA00010718"/>
    </source>
</evidence>
<keyword evidence="5" id="KW-0456">Lyase</keyword>
<organism evidence="10 11">
    <name type="scientific">Parachitinimonas caeni</name>
    <dbReference type="NCBI Taxonomy" id="3031301"/>
    <lineage>
        <taxon>Bacteria</taxon>
        <taxon>Pseudomonadati</taxon>
        <taxon>Pseudomonadota</taxon>
        <taxon>Betaproteobacteria</taxon>
        <taxon>Neisseriales</taxon>
        <taxon>Chitinibacteraceae</taxon>
        <taxon>Parachitinimonas</taxon>
    </lineage>
</organism>
<dbReference type="SMART" id="SM01057">
    <property type="entry name" value="Carb_anhydrase"/>
    <property type="match status" value="1"/>
</dbReference>
<comment type="caution">
    <text evidence="10">The sequence shown here is derived from an EMBL/GenBank/DDBJ whole genome shotgun (WGS) entry which is preliminary data.</text>
</comment>
<feature type="signal peptide" evidence="8">
    <location>
        <begin position="1"/>
        <end position="19"/>
    </location>
</feature>
<dbReference type="CDD" id="cd03124">
    <property type="entry name" value="alpha_CA_prokaryotic_like"/>
    <property type="match status" value="1"/>
</dbReference>
<keyword evidence="3" id="KW-0479">Metal-binding</keyword>
<dbReference type="SUPFAM" id="SSF51069">
    <property type="entry name" value="Carbonic anhydrase"/>
    <property type="match status" value="1"/>
</dbReference>
<accession>A0ABT7DX38</accession>
<keyword evidence="4" id="KW-0862">Zinc</keyword>
<dbReference type="InterPro" id="IPR001148">
    <property type="entry name" value="CA_dom"/>
</dbReference>
<dbReference type="RefSeq" id="WP_284100952.1">
    <property type="nucleotide sequence ID" value="NZ_JARRAF010000011.1"/>
</dbReference>
<evidence type="ECO:0000313" key="11">
    <source>
        <dbReference type="Proteomes" id="UP001172778"/>
    </source>
</evidence>
<dbReference type="Proteomes" id="UP001172778">
    <property type="component" value="Unassembled WGS sequence"/>
</dbReference>
<evidence type="ECO:0000256" key="8">
    <source>
        <dbReference type="SAM" id="SignalP"/>
    </source>
</evidence>
<dbReference type="Pfam" id="PF00194">
    <property type="entry name" value="Carb_anhydrase"/>
    <property type="match status" value="1"/>
</dbReference>
<dbReference type="Gene3D" id="3.10.200.10">
    <property type="entry name" value="Alpha carbonic anhydrase"/>
    <property type="match status" value="1"/>
</dbReference>
<comment type="catalytic activity">
    <reaction evidence="6">
        <text>hydrogencarbonate + H(+) = CO2 + H2O</text>
        <dbReference type="Rhea" id="RHEA:10748"/>
        <dbReference type="ChEBI" id="CHEBI:15377"/>
        <dbReference type="ChEBI" id="CHEBI:15378"/>
        <dbReference type="ChEBI" id="CHEBI:16526"/>
        <dbReference type="ChEBI" id="CHEBI:17544"/>
        <dbReference type="EC" id="4.2.1.1"/>
    </reaction>
</comment>
<feature type="domain" description="Alpha-carbonic anhydrase" evidence="9">
    <location>
        <begin position="63"/>
        <end position="286"/>
    </location>
</feature>
<feature type="compositionally biased region" description="Basic and acidic residues" evidence="7">
    <location>
        <begin position="45"/>
        <end position="57"/>
    </location>
</feature>
<evidence type="ECO:0000256" key="2">
    <source>
        <dbReference type="ARBA" id="ARBA00012925"/>
    </source>
</evidence>
<dbReference type="InterPro" id="IPR023561">
    <property type="entry name" value="Carbonic_anhydrase_a-class"/>
</dbReference>
<dbReference type="InterPro" id="IPR041891">
    <property type="entry name" value="Alpha_CA_prokaryot-like"/>
</dbReference>
<reference evidence="10" key="1">
    <citation type="submission" date="2023-03" db="EMBL/GenBank/DDBJ databases">
        <title>Chitinimonas shenzhenensis gen. nov., sp. nov., a novel member of family Burkholderiaceae isolated from activated sludge collected in Shen Zhen, China.</title>
        <authorList>
            <person name="Wang X."/>
        </authorList>
    </citation>
    <scope>NUCLEOTIDE SEQUENCE</scope>
    <source>
        <strain evidence="10">DQS-5</strain>
    </source>
</reference>
<feature type="compositionally biased region" description="Gly residues" evidence="7">
    <location>
        <begin position="59"/>
        <end position="69"/>
    </location>
</feature>
<evidence type="ECO:0000259" key="9">
    <source>
        <dbReference type="PROSITE" id="PS51144"/>
    </source>
</evidence>
<evidence type="ECO:0000256" key="4">
    <source>
        <dbReference type="ARBA" id="ARBA00022833"/>
    </source>
</evidence>
<keyword evidence="8" id="KW-0732">Signal</keyword>
<feature type="region of interest" description="Disordered" evidence="7">
    <location>
        <begin position="21"/>
        <end position="69"/>
    </location>
</feature>
<dbReference type="PANTHER" id="PTHR18952:SF265">
    <property type="entry name" value="CARBONIC ANHYDRASE"/>
    <property type="match status" value="1"/>
</dbReference>
<dbReference type="EMBL" id="JARRAF010000011">
    <property type="protein sequence ID" value="MDK2124639.1"/>
    <property type="molecule type" value="Genomic_DNA"/>
</dbReference>
<comment type="similarity">
    <text evidence="1">Belongs to the alpha-carbonic anhydrase family.</text>
</comment>
<evidence type="ECO:0000256" key="7">
    <source>
        <dbReference type="SAM" id="MobiDB-lite"/>
    </source>
</evidence>
<feature type="chain" id="PRO_5047058742" description="carbonic anhydrase" evidence="8">
    <location>
        <begin position="20"/>
        <end position="286"/>
    </location>
</feature>
<gene>
    <name evidence="10" type="ORF">PZA18_11305</name>
</gene>
<sequence>MRIMLCALAAASLTAPALANEPKPAAPAAKPHAAPKPAARPAPAKAKEPAEKNEHESGPSGGGHWGYGGPNGPAGWANMNPAYSLCRDGKEQSPINITSVVGQKIDKIEFSYGISKINLVNNGHTIQANYDPGSYITAFGERYQLLQFHFHTPSEEQINGRAFPLVAHLVHRSEDGRLAVIGVLFEKGRDNPTLEALWDRMPTEHGETRQYEETHVSAASLLPLKLGFYTFMGSLTTPPCSEGVRWIVMKNPQQISERQLARFRQEFPMNARPIQPINTRLVVESQ</sequence>
<proteinExistence type="inferred from homology"/>
<dbReference type="EC" id="4.2.1.1" evidence="2"/>
<evidence type="ECO:0000256" key="6">
    <source>
        <dbReference type="ARBA" id="ARBA00048348"/>
    </source>
</evidence>
<evidence type="ECO:0000256" key="3">
    <source>
        <dbReference type="ARBA" id="ARBA00022723"/>
    </source>
</evidence>
<name>A0ABT7DX38_9NEIS</name>